<dbReference type="SMART" id="SM00271">
    <property type="entry name" value="DnaJ"/>
    <property type="match status" value="1"/>
</dbReference>
<organism evidence="3 4">
    <name type="scientific">Candidatus Methanofishera endochildressiae</name>
    <dbReference type="NCBI Taxonomy" id="2738884"/>
    <lineage>
        <taxon>Bacteria</taxon>
        <taxon>Pseudomonadati</taxon>
        <taxon>Pseudomonadota</taxon>
        <taxon>Gammaproteobacteria</taxon>
        <taxon>Candidatus Methanofishera</taxon>
    </lineage>
</organism>
<dbReference type="CDD" id="cd06257">
    <property type="entry name" value="DnaJ"/>
    <property type="match status" value="1"/>
</dbReference>
<dbReference type="PANTHER" id="PTHR43908">
    <property type="entry name" value="AT29763P-RELATED"/>
    <property type="match status" value="1"/>
</dbReference>
<dbReference type="PRINTS" id="PR00625">
    <property type="entry name" value="JDOMAIN"/>
</dbReference>
<reference evidence="3 4" key="1">
    <citation type="submission" date="2020-05" db="EMBL/GenBank/DDBJ databases">
        <title>Horizontal transmission and recombination maintain forever young bacterial symbiont genomes.</title>
        <authorList>
            <person name="Russell S.L."/>
            <person name="Pepper-Tunick E."/>
            <person name="Svedberg J."/>
            <person name="Byrne A."/>
            <person name="Ruelas Castillo J."/>
            <person name="Vollmers C."/>
            <person name="Beinart R.A."/>
            <person name="Corbett-Detig R."/>
        </authorList>
    </citation>
    <scope>NUCLEOTIDE SEQUENCE [LARGE SCALE GENOMIC DNA]</scope>
    <source>
        <strain evidence="3">4727-3</strain>
    </source>
</reference>
<dbReference type="PROSITE" id="PS50076">
    <property type="entry name" value="DNAJ_2"/>
    <property type="match status" value="1"/>
</dbReference>
<dbReference type="GO" id="GO:0071218">
    <property type="term" value="P:cellular response to misfolded protein"/>
    <property type="evidence" value="ECO:0007669"/>
    <property type="project" value="TreeGrafter"/>
</dbReference>
<dbReference type="SUPFAM" id="SSF46565">
    <property type="entry name" value="Chaperone J-domain"/>
    <property type="match status" value="1"/>
</dbReference>
<evidence type="ECO:0000259" key="2">
    <source>
        <dbReference type="PROSITE" id="PS50076"/>
    </source>
</evidence>
<dbReference type="GO" id="GO:0030544">
    <property type="term" value="F:Hsp70 protein binding"/>
    <property type="evidence" value="ECO:0007669"/>
    <property type="project" value="TreeGrafter"/>
</dbReference>
<dbReference type="InterPro" id="IPR036869">
    <property type="entry name" value="J_dom_sf"/>
</dbReference>
<sequence length="112" mass="12629">MQTPYEILGVETDARDDEIKQAYLQQVKNNPPDRNQQQFQIIHGAYSSIKDHKSRVSYDLFTLPTVNFNAVLERALKTEQTGTVNAESLSKLLALDIDDDSLLKAFSSPDNT</sequence>
<keyword evidence="1" id="KW-0143">Chaperone</keyword>
<dbReference type="InterPro" id="IPR001623">
    <property type="entry name" value="DnaJ_domain"/>
</dbReference>
<dbReference type="Gene3D" id="1.10.287.110">
    <property type="entry name" value="DnaJ domain"/>
    <property type="match status" value="1"/>
</dbReference>
<dbReference type="InterPro" id="IPR051100">
    <property type="entry name" value="DnaJ_subfamily_B/C"/>
</dbReference>
<dbReference type="Proteomes" id="UP000537890">
    <property type="component" value="Unassembled WGS sequence"/>
</dbReference>
<accession>A0A7Z0MN76</accession>
<evidence type="ECO:0000313" key="4">
    <source>
        <dbReference type="Proteomes" id="UP000537890"/>
    </source>
</evidence>
<evidence type="ECO:0000313" key="3">
    <source>
        <dbReference type="EMBL" id="NYT46678.1"/>
    </source>
</evidence>
<comment type="caution">
    <text evidence="3">The sequence shown here is derived from an EMBL/GenBank/DDBJ whole genome shotgun (WGS) entry which is preliminary data.</text>
</comment>
<evidence type="ECO:0000256" key="1">
    <source>
        <dbReference type="ARBA" id="ARBA00023186"/>
    </source>
</evidence>
<name>A0A7Z0MN76_9GAMM</name>
<dbReference type="EMBL" id="JACCHS010000027">
    <property type="protein sequence ID" value="NYT46678.1"/>
    <property type="molecule type" value="Genomic_DNA"/>
</dbReference>
<protein>
    <submittedName>
        <fullName evidence="3">DnaJ domain-containing protein</fullName>
    </submittedName>
</protein>
<dbReference type="PANTHER" id="PTHR43908:SF3">
    <property type="entry name" value="AT29763P-RELATED"/>
    <property type="match status" value="1"/>
</dbReference>
<feature type="domain" description="J" evidence="2">
    <location>
        <begin position="3"/>
        <end position="62"/>
    </location>
</feature>
<dbReference type="Pfam" id="PF00226">
    <property type="entry name" value="DnaJ"/>
    <property type="match status" value="1"/>
</dbReference>
<gene>
    <name evidence="3" type="ORF">H0A75_02455</name>
</gene>
<dbReference type="AlphaFoldDB" id="A0A7Z0MN76"/>
<proteinExistence type="predicted"/>